<dbReference type="InterPro" id="IPR006202">
    <property type="entry name" value="Neur_chan_lig-bd"/>
</dbReference>
<evidence type="ECO:0000256" key="12">
    <source>
        <dbReference type="ARBA" id="ARBA00023170"/>
    </source>
</evidence>
<dbReference type="EMBL" id="JARPUR010000002">
    <property type="protein sequence ID" value="KAK4881398.1"/>
    <property type="molecule type" value="Genomic_DNA"/>
</dbReference>
<dbReference type="FunFam" id="1.20.58.390:FF:000001">
    <property type="entry name" value="Neuronal nicotinic acetylcholine receptor subunit 3"/>
    <property type="match status" value="1"/>
</dbReference>
<evidence type="ECO:0000256" key="10">
    <source>
        <dbReference type="ARBA" id="ARBA00023136"/>
    </source>
</evidence>
<dbReference type="FunFam" id="2.70.170.10:FF:000013">
    <property type="entry name" value="Acetylcholine receptor subunit alpha"/>
    <property type="match status" value="1"/>
</dbReference>
<proteinExistence type="inferred from homology"/>
<evidence type="ECO:0000313" key="22">
    <source>
        <dbReference type="Proteomes" id="UP001353858"/>
    </source>
</evidence>
<evidence type="ECO:0000256" key="3">
    <source>
        <dbReference type="ARBA" id="ARBA00022448"/>
    </source>
</evidence>
<dbReference type="InterPro" id="IPR018000">
    <property type="entry name" value="Neurotransmitter_ion_chnl_CS"/>
</dbReference>
<keyword evidence="11" id="KW-1015">Disulfide bond</keyword>
<comment type="function">
    <text evidence="1">After binding acetylcholine, the AChR responds by an extensive change in conformation that affects all subunits and leads to opening of an ion-conducting channel across the plasma membrane.</text>
</comment>
<accession>A0AAN7SPM5</accession>
<dbReference type="InterPro" id="IPR038050">
    <property type="entry name" value="Neuro_actylchol_rec"/>
</dbReference>
<dbReference type="Pfam" id="PF02931">
    <property type="entry name" value="Neur_chan_LBD"/>
    <property type="match status" value="1"/>
</dbReference>
<keyword evidence="8" id="KW-0770">Synapse</keyword>
<dbReference type="SUPFAM" id="SSF90112">
    <property type="entry name" value="Neurotransmitter-gated ion-channel transmembrane pore"/>
    <property type="match status" value="1"/>
</dbReference>
<evidence type="ECO:0000256" key="2">
    <source>
        <dbReference type="ARBA" id="ARBA00009237"/>
    </source>
</evidence>
<dbReference type="PRINTS" id="PR00254">
    <property type="entry name" value="NICOTINICR"/>
</dbReference>
<dbReference type="PRINTS" id="PR00252">
    <property type="entry name" value="NRIONCHANNEL"/>
</dbReference>
<dbReference type="NCBIfam" id="TIGR00860">
    <property type="entry name" value="LIC"/>
    <property type="match status" value="1"/>
</dbReference>
<dbReference type="GO" id="GO:0045211">
    <property type="term" value="C:postsynaptic membrane"/>
    <property type="evidence" value="ECO:0007669"/>
    <property type="project" value="UniProtKB-SubCell"/>
</dbReference>
<evidence type="ECO:0000256" key="7">
    <source>
        <dbReference type="ARBA" id="ARBA00022989"/>
    </source>
</evidence>
<dbReference type="SUPFAM" id="SSF63712">
    <property type="entry name" value="Nicotinic receptor ligand binding domain-like"/>
    <property type="match status" value="1"/>
</dbReference>
<feature type="domain" description="Neurotransmitter-gated ion-channel transmembrane" evidence="20">
    <location>
        <begin position="376"/>
        <end position="475"/>
    </location>
</feature>
<evidence type="ECO:0000256" key="8">
    <source>
        <dbReference type="ARBA" id="ARBA00023018"/>
    </source>
</evidence>
<keyword evidence="16 18" id="KW-0407">Ion channel</keyword>
<keyword evidence="15" id="KW-1071">Ligand-gated ion channel</keyword>
<dbReference type="InterPro" id="IPR006201">
    <property type="entry name" value="Neur_channel"/>
</dbReference>
<evidence type="ECO:0000256" key="1">
    <source>
        <dbReference type="ARBA" id="ARBA00003328"/>
    </source>
</evidence>
<keyword evidence="12" id="KW-0675">Receptor</keyword>
<dbReference type="SMART" id="SM00718">
    <property type="entry name" value="DM4_12"/>
    <property type="match status" value="1"/>
</dbReference>
<dbReference type="GO" id="GO:0022848">
    <property type="term" value="F:acetylcholine-gated monoatomic cation-selective channel activity"/>
    <property type="evidence" value="ECO:0007669"/>
    <property type="project" value="InterPro"/>
</dbReference>
<keyword evidence="3 18" id="KW-0813">Transport</keyword>
<keyword evidence="13" id="KW-0325">Glycoprotein</keyword>
<keyword evidence="6" id="KW-0732">Signal</keyword>
<feature type="transmembrane region" description="Helical" evidence="18">
    <location>
        <begin position="371"/>
        <end position="393"/>
    </location>
</feature>
<keyword evidence="7 18" id="KW-1133">Transmembrane helix</keyword>
<dbReference type="CDD" id="cd19031">
    <property type="entry name" value="LGIC_ECD_nAChR_proto_alpha-like"/>
    <property type="match status" value="1"/>
</dbReference>
<evidence type="ECO:0000256" key="16">
    <source>
        <dbReference type="ARBA" id="ARBA00023303"/>
    </source>
</evidence>
<feature type="domain" description="Neurotransmitter-gated ion-channel ligand-binding" evidence="19">
    <location>
        <begin position="178"/>
        <end position="373"/>
    </location>
</feature>
<dbReference type="GO" id="GO:0004888">
    <property type="term" value="F:transmembrane signaling receptor activity"/>
    <property type="evidence" value="ECO:0007669"/>
    <property type="project" value="InterPro"/>
</dbReference>
<dbReference type="CDD" id="cd19064">
    <property type="entry name" value="LGIC_TM_nAChR"/>
    <property type="match status" value="1"/>
</dbReference>
<reference evidence="22" key="1">
    <citation type="submission" date="2023-01" db="EMBL/GenBank/DDBJ databases">
        <title>Key to firefly adult light organ development and bioluminescence: homeobox transcription factors regulate luciferase expression and transportation to peroxisome.</title>
        <authorList>
            <person name="Fu X."/>
        </authorList>
    </citation>
    <scope>NUCLEOTIDE SEQUENCE [LARGE SCALE GENOMIC DNA]</scope>
</reference>
<evidence type="ECO:0000256" key="14">
    <source>
        <dbReference type="ARBA" id="ARBA00023257"/>
    </source>
</evidence>
<evidence type="ECO:0000256" key="15">
    <source>
        <dbReference type="ARBA" id="ARBA00023286"/>
    </source>
</evidence>
<evidence type="ECO:0000256" key="13">
    <source>
        <dbReference type="ARBA" id="ARBA00023180"/>
    </source>
</evidence>
<evidence type="ECO:0000259" key="20">
    <source>
        <dbReference type="Pfam" id="PF02932"/>
    </source>
</evidence>
<evidence type="ECO:0000256" key="9">
    <source>
        <dbReference type="ARBA" id="ARBA00023065"/>
    </source>
</evidence>
<name>A0AAN7SPM5_9COLE</name>
<dbReference type="Gene3D" id="2.70.170.10">
    <property type="entry name" value="Neurotransmitter-gated ion-channel ligand-binding domain"/>
    <property type="match status" value="1"/>
</dbReference>
<evidence type="ECO:0000259" key="19">
    <source>
        <dbReference type="Pfam" id="PF02931"/>
    </source>
</evidence>
<feature type="transmembrane region" description="Helical" evidence="18">
    <location>
        <begin position="571"/>
        <end position="589"/>
    </location>
</feature>
<evidence type="ECO:0000256" key="18">
    <source>
        <dbReference type="RuleBase" id="RU000687"/>
    </source>
</evidence>
<evidence type="ECO:0000256" key="4">
    <source>
        <dbReference type="ARBA" id="ARBA00022475"/>
    </source>
</evidence>
<feature type="domain" description="Neurotransmitter-gated ion-channel transmembrane" evidence="20">
    <location>
        <begin position="528"/>
        <end position="587"/>
    </location>
</feature>
<dbReference type="InterPro" id="IPR036719">
    <property type="entry name" value="Neuro-gated_channel_TM_sf"/>
</dbReference>
<dbReference type="InterPro" id="IPR006631">
    <property type="entry name" value="DM4_12"/>
</dbReference>
<dbReference type="PANTHER" id="PTHR18945">
    <property type="entry name" value="NEUROTRANSMITTER GATED ION CHANNEL"/>
    <property type="match status" value="1"/>
</dbReference>
<sequence>MTAQTTLPAQLFTEAINWGIAYDLPNDSSILREFFHPKHVMQRRNRRDLYQNMEIIMDSMGFKGRSCILRALCEVSQRFSSRKHGLIEELIRIVFNFPLQKIMNWEPEEHRLYHWAYRIGQEKEQKDCSDLFSECSFSLLDMALKICKEQIFKMELVFACIMLGGFGLPTVSGNPDAKRLYDDLLSNYNRLIRPVGNNSDRLTVKMGLRLSQLIDVNLKNQIMTTNVWVLQEWNDYKLKWNPDDYGGVETLHVPSEHIWLPDIVLYNNADGNYEVTIMTKAILHHTGKVVWKPPAIYKSFCEIDVEYFPFDEQTCFMKFGSWTYDGYMVDLRHLSQGQDSDNIDVGIDLQDYYISVEWHIMRVPAVRNEKFYSLNLIIPCVGISFLSVLVFYLPSDSGEKISLSISILLSLTVFFLLLVEIIPPTSITVPLLGQYLLFTMLLCTLSVVTTIAVLNVNFRSPVTHKLAPWVRYFLSAYFQTSGGIGPCFGEPPFPAMPLTGGDDDLYSPASCRTNNFDGTSEPSPIFEKLGIHDIEKTIADSRFIAQHVKNKDTYENVEEDWKYVAMVLDRLFLWLFTIACVTGTALIILKAPTLYDNTRPIDILISKVAKKKMALLKMEPEEL</sequence>
<dbReference type="InterPro" id="IPR036734">
    <property type="entry name" value="Neur_chan_lig-bd_sf"/>
</dbReference>
<evidence type="ECO:0000256" key="17">
    <source>
        <dbReference type="ARBA" id="ARBA00034104"/>
    </source>
</evidence>
<evidence type="ECO:0000256" key="5">
    <source>
        <dbReference type="ARBA" id="ARBA00022692"/>
    </source>
</evidence>
<dbReference type="PROSITE" id="PS00236">
    <property type="entry name" value="NEUROTR_ION_CHANNEL"/>
    <property type="match status" value="1"/>
</dbReference>
<comment type="caution">
    <text evidence="21">The sequence shown here is derived from an EMBL/GenBank/DDBJ whole genome shotgun (WGS) entry which is preliminary data.</text>
</comment>
<dbReference type="InterPro" id="IPR006029">
    <property type="entry name" value="Neurotrans-gated_channel_TM"/>
</dbReference>
<keyword evidence="22" id="KW-1185">Reference proteome</keyword>
<gene>
    <name evidence="21" type="ORF">RN001_004717</name>
</gene>
<comment type="similarity">
    <text evidence="2">Belongs to the ligand-gated ion channel (TC 1.A.9) family. Acetylcholine receptor (TC 1.A.9.1) subfamily.</text>
</comment>
<comment type="subcellular location">
    <subcellularLocation>
        <location evidence="17">Postsynaptic cell membrane</location>
        <topology evidence="17">Multi-pass membrane protein</topology>
    </subcellularLocation>
</comment>
<keyword evidence="10 18" id="KW-0472">Membrane</keyword>
<evidence type="ECO:0000256" key="11">
    <source>
        <dbReference type="ARBA" id="ARBA00023157"/>
    </source>
</evidence>
<feature type="transmembrane region" description="Helical" evidence="18">
    <location>
        <begin position="435"/>
        <end position="456"/>
    </location>
</feature>
<feature type="transmembrane region" description="Helical" evidence="18">
    <location>
        <begin position="405"/>
        <end position="423"/>
    </location>
</feature>
<dbReference type="Pfam" id="PF02932">
    <property type="entry name" value="Neur_chan_memb"/>
    <property type="match status" value="2"/>
</dbReference>
<evidence type="ECO:0000256" key="6">
    <source>
        <dbReference type="ARBA" id="ARBA00022729"/>
    </source>
</evidence>
<dbReference type="Proteomes" id="UP001353858">
    <property type="component" value="Unassembled WGS sequence"/>
</dbReference>
<dbReference type="Pfam" id="PF07841">
    <property type="entry name" value="DM4_12"/>
    <property type="match status" value="1"/>
</dbReference>
<keyword evidence="14" id="KW-0628">Postsynaptic cell membrane</keyword>
<dbReference type="FunFam" id="1.20.58.390:FF:000022">
    <property type="entry name" value="Nicotinic acetylcholine receptor subunit alpha4"/>
    <property type="match status" value="1"/>
</dbReference>
<dbReference type="InterPro" id="IPR002394">
    <property type="entry name" value="Nicotinic_acetylcholine_rcpt"/>
</dbReference>
<evidence type="ECO:0000313" key="21">
    <source>
        <dbReference type="EMBL" id="KAK4881398.1"/>
    </source>
</evidence>
<dbReference type="Gene3D" id="1.20.58.390">
    <property type="entry name" value="Neurotransmitter-gated ion-channel transmembrane domain"/>
    <property type="match status" value="2"/>
</dbReference>
<keyword evidence="9 18" id="KW-0406">Ion transport</keyword>
<dbReference type="AlphaFoldDB" id="A0AAN7SPM5"/>
<organism evidence="21 22">
    <name type="scientific">Aquatica leii</name>
    <dbReference type="NCBI Taxonomy" id="1421715"/>
    <lineage>
        <taxon>Eukaryota</taxon>
        <taxon>Metazoa</taxon>
        <taxon>Ecdysozoa</taxon>
        <taxon>Arthropoda</taxon>
        <taxon>Hexapoda</taxon>
        <taxon>Insecta</taxon>
        <taxon>Pterygota</taxon>
        <taxon>Neoptera</taxon>
        <taxon>Endopterygota</taxon>
        <taxon>Coleoptera</taxon>
        <taxon>Polyphaga</taxon>
        <taxon>Elateriformia</taxon>
        <taxon>Elateroidea</taxon>
        <taxon>Lampyridae</taxon>
        <taxon>Luciolinae</taxon>
        <taxon>Aquatica</taxon>
    </lineage>
</organism>
<dbReference type="GO" id="GO:0007271">
    <property type="term" value="P:synaptic transmission, cholinergic"/>
    <property type="evidence" value="ECO:0007669"/>
    <property type="project" value="UniProtKB-ARBA"/>
</dbReference>
<keyword evidence="4" id="KW-1003">Cell membrane</keyword>
<protein>
    <submittedName>
        <fullName evidence="21">Uncharacterized protein</fullName>
    </submittedName>
</protein>
<keyword evidence="5 18" id="KW-0812">Transmembrane</keyword>